<dbReference type="EMBL" id="BAAAHH010000039">
    <property type="protein sequence ID" value="GAA0965659.1"/>
    <property type="molecule type" value="Genomic_DNA"/>
</dbReference>
<dbReference type="PROSITE" id="PS50932">
    <property type="entry name" value="HTH_LACI_2"/>
    <property type="match status" value="1"/>
</dbReference>
<dbReference type="Proteomes" id="UP001500665">
    <property type="component" value="Unassembled WGS sequence"/>
</dbReference>
<sequence>MGGATIKDVAAAAGVGIATVSRVMSGSGPVSEATRRRVLAAAETLEYRPSALGRGLKTRRTGAIGLLVPDITDPFSAELAAGVLACARAQGCHVVLDATGEDPDVEAELLERLAEQRVEGVIAVPVRRDPRPWEALTRLGPAVVFAGRTVPGLPSAPCVLADEAGGVRSVVEYLAGLGHRRVAFLGGRGADGPAVREEAFRATLAALGLAVEEDLFARARPTADSAFAAAASLFQRRPDLTAVVAGGHRLGEAAVLAARELTLRVPADVSIAIVEDVPWSELCDPPLTAVAHPARDLGYRACELLLRASAGGAARAPGRPVVLATELMVRASCGPVTGSMRTGRPR</sequence>
<dbReference type="CDD" id="cd01392">
    <property type="entry name" value="HTH_LacI"/>
    <property type="match status" value="1"/>
</dbReference>
<dbReference type="Gene3D" id="1.10.260.40">
    <property type="entry name" value="lambda repressor-like DNA-binding domains"/>
    <property type="match status" value="1"/>
</dbReference>
<evidence type="ECO:0000256" key="4">
    <source>
        <dbReference type="ARBA" id="ARBA00023163"/>
    </source>
</evidence>
<dbReference type="PANTHER" id="PTHR30146">
    <property type="entry name" value="LACI-RELATED TRANSCRIPTIONAL REPRESSOR"/>
    <property type="match status" value="1"/>
</dbReference>
<evidence type="ECO:0000259" key="5">
    <source>
        <dbReference type="PROSITE" id="PS50932"/>
    </source>
</evidence>
<dbReference type="PROSITE" id="PS00356">
    <property type="entry name" value="HTH_LACI_1"/>
    <property type="match status" value="1"/>
</dbReference>
<organism evidence="6 7">
    <name type="scientific">Actinocorallia libanotica</name>
    <dbReference type="NCBI Taxonomy" id="46162"/>
    <lineage>
        <taxon>Bacteria</taxon>
        <taxon>Bacillati</taxon>
        <taxon>Actinomycetota</taxon>
        <taxon>Actinomycetes</taxon>
        <taxon>Streptosporangiales</taxon>
        <taxon>Thermomonosporaceae</taxon>
        <taxon>Actinocorallia</taxon>
    </lineage>
</organism>
<proteinExistence type="predicted"/>
<dbReference type="PANTHER" id="PTHR30146:SF148">
    <property type="entry name" value="HTH-TYPE TRANSCRIPTIONAL REPRESSOR PURR-RELATED"/>
    <property type="match status" value="1"/>
</dbReference>
<name>A0ABN1RW48_9ACTN</name>
<dbReference type="SMART" id="SM00354">
    <property type="entry name" value="HTH_LACI"/>
    <property type="match status" value="1"/>
</dbReference>
<dbReference type="InterPro" id="IPR046335">
    <property type="entry name" value="LacI/GalR-like_sensor"/>
</dbReference>
<dbReference type="Gene3D" id="3.40.50.2300">
    <property type="match status" value="2"/>
</dbReference>
<keyword evidence="2" id="KW-0805">Transcription regulation</keyword>
<dbReference type="InterPro" id="IPR028082">
    <property type="entry name" value="Peripla_BP_I"/>
</dbReference>
<protein>
    <submittedName>
        <fullName evidence="6">LacI family DNA-binding transcriptional regulator</fullName>
    </submittedName>
</protein>
<keyword evidence="4" id="KW-0804">Transcription</keyword>
<evidence type="ECO:0000313" key="7">
    <source>
        <dbReference type="Proteomes" id="UP001500665"/>
    </source>
</evidence>
<evidence type="ECO:0000313" key="6">
    <source>
        <dbReference type="EMBL" id="GAA0965659.1"/>
    </source>
</evidence>
<gene>
    <name evidence="6" type="ORF">GCM10009550_66350</name>
</gene>
<dbReference type="Pfam" id="PF13377">
    <property type="entry name" value="Peripla_BP_3"/>
    <property type="match status" value="1"/>
</dbReference>
<keyword evidence="1" id="KW-0678">Repressor</keyword>
<accession>A0ABN1RW48</accession>
<evidence type="ECO:0000256" key="1">
    <source>
        <dbReference type="ARBA" id="ARBA00022491"/>
    </source>
</evidence>
<dbReference type="Pfam" id="PF00356">
    <property type="entry name" value="LacI"/>
    <property type="match status" value="1"/>
</dbReference>
<evidence type="ECO:0000256" key="3">
    <source>
        <dbReference type="ARBA" id="ARBA00023125"/>
    </source>
</evidence>
<dbReference type="SUPFAM" id="SSF47413">
    <property type="entry name" value="lambda repressor-like DNA-binding domains"/>
    <property type="match status" value="1"/>
</dbReference>
<dbReference type="InterPro" id="IPR010982">
    <property type="entry name" value="Lambda_DNA-bd_dom_sf"/>
</dbReference>
<keyword evidence="3 6" id="KW-0238">DNA-binding</keyword>
<dbReference type="RefSeq" id="WP_344245615.1">
    <property type="nucleotide sequence ID" value="NZ_BAAAHH010000039.1"/>
</dbReference>
<comment type="caution">
    <text evidence="6">The sequence shown here is derived from an EMBL/GenBank/DDBJ whole genome shotgun (WGS) entry which is preliminary data.</text>
</comment>
<dbReference type="InterPro" id="IPR000843">
    <property type="entry name" value="HTH_LacI"/>
</dbReference>
<reference evidence="6 7" key="1">
    <citation type="journal article" date="2019" name="Int. J. Syst. Evol. Microbiol.">
        <title>The Global Catalogue of Microorganisms (GCM) 10K type strain sequencing project: providing services to taxonomists for standard genome sequencing and annotation.</title>
        <authorList>
            <consortium name="The Broad Institute Genomics Platform"/>
            <consortium name="The Broad Institute Genome Sequencing Center for Infectious Disease"/>
            <person name="Wu L."/>
            <person name="Ma J."/>
        </authorList>
    </citation>
    <scope>NUCLEOTIDE SEQUENCE [LARGE SCALE GENOMIC DNA]</scope>
    <source>
        <strain evidence="6 7">JCM 10696</strain>
    </source>
</reference>
<dbReference type="GO" id="GO:0003677">
    <property type="term" value="F:DNA binding"/>
    <property type="evidence" value="ECO:0007669"/>
    <property type="project" value="UniProtKB-KW"/>
</dbReference>
<keyword evidence="7" id="KW-1185">Reference proteome</keyword>
<evidence type="ECO:0000256" key="2">
    <source>
        <dbReference type="ARBA" id="ARBA00023015"/>
    </source>
</evidence>
<dbReference type="SUPFAM" id="SSF53822">
    <property type="entry name" value="Periplasmic binding protein-like I"/>
    <property type="match status" value="1"/>
</dbReference>
<feature type="domain" description="HTH lacI-type" evidence="5">
    <location>
        <begin position="4"/>
        <end position="58"/>
    </location>
</feature>